<feature type="transmembrane region" description="Helical" evidence="2">
    <location>
        <begin position="76"/>
        <end position="99"/>
    </location>
</feature>
<organism evidence="3">
    <name type="scientific">Oppiella nova</name>
    <dbReference type="NCBI Taxonomy" id="334625"/>
    <lineage>
        <taxon>Eukaryota</taxon>
        <taxon>Metazoa</taxon>
        <taxon>Ecdysozoa</taxon>
        <taxon>Arthropoda</taxon>
        <taxon>Chelicerata</taxon>
        <taxon>Arachnida</taxon>
        <taxon>Acari</taxon>
        <taxon>Acariformes</taxon>
        <taxon>Sarcoptiformes</taxon>
        <taxon>Oribatida</taxon>
        <taxon>Brachypylina</taxon>
        <taxon>Oppioidea</taxon>
        <taxon>Oppiidae</taxon>
        <taxon>Oppiella</taxon>
    </lineage>
</organism>
<feature type="transmembrane region" description="Helical" evidence="2">
    <location>
        <begin position="40"/>
        <end position="64"/>
    </location>
</feature>
<keyword evidence="2" id="KW-1133">Transmembrane helix</keyword>
<evidence type="ECO:0000313" key="3">
    <source>
        <dbReference type="EMBL" id="CAD7649075.1"/>
    </source>
</evidence>
<gene>
    <name evidence="3" type="ORF">ONB1V03_LOCUS7087</name>
</gene>
<keyword evidence="2" id="KW-0812">Transmembrane</keyword>
<keyword evidence="4" id="KW-1185">Reference proteome</keyword>
<feature type="region of interest" description="Disordered" evidence="1">
    <location>
        <begin position="110"/>
        <end position="133"/>
    </location>
</feature>
<protein>
    <submittedName>
        <fullName evidence="3">Uncharacterized protein</fullName>
    </submittedName>
</protein>
<dbReference type="AlphaFoldDB" id="A0A7R9LYQ0"/>
<proteinExistence type="predicted"/>
<dbReference type="Proteomes" id="UP000728032">
    <property type="component" value="Unassembled WGS sequence"/>
</dbReference>
<reference evidence="3" key="1">
    <citation type="submission" date="2020-11" db="EMBL/GenBank/DDBJ databases">
        <authorList>
            <person name="Tran Van P."/>
        </authorList>
    </citation>
    <scope>NUCLEOTIDE SEQUENCE</scope>
</reference>
<accession>A0A7R9LYQ0</accession>
<feature type="compositionally biased region" description="Polar residues" evidence="1">
    <location>
        <begin position="121"/>
        <end position="133"/>
    </location>
</feature>
<evidence type="ECO:0000256" key="1">
    <source>
        <dbReference type="SAM" id="MobiDB-lite"/>
    </source>
</evidence>
<dbReference type="EMBL" id="CAJPVJ010003453">
    <property type="protein sequence ID" value="CAG2167587.1"/>
    <property type="molecule type" value="Genomic_DNA"/>
</dbReference>
<keyword evidence="2" id="KW-0472">Membrane</keyword>
<evidence type="ECO:0000256" key="2">
    <source>
        <dbReference type="SAM" id="Phobius"/>
    </source>
</evidence>
<name>A0A7R9LYQ0_9ACAR</name>
<evidence type="ECO:0000313" key="4">
    <source>
        <dbReference type="Proteomes" id="UP000728032"/>
    </source>
</evidence>
<sequence>MFMSWASPRSLSGGFGLNRLTKRVGSDHHHHKGSGFWAKFCYSCAIIILAAILLVWAVIIHDIYTKRNITLMTKTFYMIGATLVSAVIFVVIVYITITFRPPRRHSTMSAHEGIDGGGVDGNQSANYITDNQS</sequence>
<dbReference type="EMBL" id="OC918278">
    <property type="protein sequence ID" value="CAD7649075.1"/>
    <property type="molecule type" value="Genomic_DNA"/>
</dbReference>